<gene>
    <name evidence="1" type="ORF">MiSe_92670</name>
</gene>
<dbReference type="EMBL" id="BLAY01000354">
    <property type="protein sequence ID" value="GET44440.1"/>
    <property type="molecule type" value="Genomic_DNA"/>
</dbReference>
<accession>A0AAV3XTZ3</accession>
<comment type="caution">
    <text evidence="1">The sequence shown here is derived from an EMBL/GenBank/DDBJ whole genome shotgun (WGS) entry which is preliminary data.</text>
</comment>
<proteinExistence type="predicted"/>
<evidence type="ECO:0000313" key="1">
    <source>
        <dbReference type="EMBL" id="GET44440.1"/>
    </source>
</evidence>
<protein>
    <recommendedName>
        <fullName evidence="3">Transposase</fullName>
    </recommendedName>
</protein>
<evidence type="ECO:0000313" key="2">
    <source>
        <dbReference type="Proteomes" id="UP001050975"/>
    </source>
</evidence>
<name>A0AAV3XTZ3_9CYAN</name>
<sequence>MYYMEKVVKLTVYYMETLMLKRDIQAKFAVKNDDYRQVRCLRLYE</sequence>
<reference evidence="1" key="1">
    <citation type="submission" date="2019-10" db="EMBL/GenBank/DDBJ databases">
        <title>Draft genome sequece of Microseira wollei NIES-4236.</title>
        <authorList>
            <person name="Yamaguchi H."/>
            <person name="Suzuki S."/>
            <person name="Kawachi M."/>
        </authorList>
    </citation>
    <scope>NUCLEOTIDE SEQUENCE</scope>
    <source>
        <strain evidence="1">NIES-4236</strain>
    </source>
</reference>
<dbReference type="Proteomes" id="UP001050975">
    <property type="component" value="Unassembled WGS sequence"/>
</dbReference>
<dbReference type="AlphaFoldDB" id="A0AAV3XTZ3"/>
<keyword evidence="2" id="KW-1185">Reference proteome</keyword>
<organism evidence="1 2">
    <name type="scientific">Microseira wollei NIES-4236</name>
    <dbReference type="NCBI Taxonomy" id="2530354"/>
    <lineage>
        <taxon>Bacteria</taxon>
        <taxon>Bacillati</taxon>
        <taxon>Cyanobacteriota</taxon>
        <taxon>Cyanophyceae</taxon>
        <taxon>Oscillatoriophycideae</taxon>
        <taxon>Aerosakkonematales</taxon>
        <taxon>Aerosakkonemataceae</taxon>
        <taxon>Microseira</taxon>
    </lineage>
</organism>
<evidence type="ECO:0008006" key="3">
    <source>
        <dbReference type="Google" id="ProtNLM"/>
    </source>
</evidence>